<name>A0A8C2W9X8_CYCLU</name>
<dbReference type="Proteomes" id="UP000694565">
    <property type="component" value="Unplaced"/>
</dbReference>
<sequence>RFPSCTGPRGGWSGTAAPGLSPRLLGLYLAWHITTSQDLCPYDRGHAALLCSESH</sequence>
<proteinExistence type="predicted"/>
<evidence type="ECO:0000313" key="1">
    <source>
        <dbReference type="Ensembl" id="ENSCLMP00005001383.1"/>
    </source>
</evidence>
<reference evidence="1" key="1">
    <citation type="submission" date="2025-08" db="UniProtKB">
        <authorList>
            <consortium name="Ensembl"/>
        </authorList>
    </citation>
    <scope>IDENTIFICATION</scope>
</reference>
<dbReference type="Ensembl" id="ENSCLMT00005001473.1">
    <property type="protein sequence ID" value="ENSCLMP00005001383.1"/>
    <property type="gene ID" value="ENSCLMG00005000777.1"/>
</dbReference>
<evidence type="ECO:0000313" key="2">
    <source>
        <dbReference type="Proteomes" id="UP000694565"/>
    </source>
</evidence>
<dbReference type="AlphaFoldDB" id="A0A8C2W9X8"/>
<keyword evidence="2" id="KW-1185">Reference proteome</keyword>
<reference evidence="1" key="2">
    <citation type="submission" date="2025-09" db="UniProtKB">
        <authorList>
            <consortium name="Ensembl"/>
        </authorList>
    </citation>
    <scope>IDENTIFICATION</scope>
</reference>
<organism evidence="1 2">
    <name type="scientific">Cyclopterus lumpus</name>
    <name type="common">Lumpsucker</name>
    <dbReference type="NCBI Taxonomy" id="8103"/>
    <lineage>
        <taxon>Eukaryota</taxon>
        <taxon>Metazoa</taxon>
        <taxon>Chordata</taxon>
        <taxon>Craniata</taxon>
        <taxon>Vertebrata</taxon>
        <taxon>Euteleostomi</taxon>
        <taxon>Actinopterygii</taxon>
        <taxon>Neopterygii</taxon>
        <taxon>Teleostei</taxon>
        <taxon>Neoteleostei</taxon>
        <taxon>Acanthomorphata</taxon>
        <taxon>Eupercaria</taxon>
        <taxon>Perciformes</taxon>
        <taxon>Cottioidei</taxon>
        <taxon>Cottales</taxon>
        <taxon>Cyclopteridae</taxon>
        <taxon>Cyclopterus</taxon>
    </lineage>
</organism>
<accession>A0A8C2W9X8</accession>
<protein>
    <submittedName>
        <fullName evidence="1">Uncharacterized protein</fullName>
    </submittedName>
</protein>